<dbReference type="Gene3D" id="3.40.50.2020">
    <property type="match status" value="1"/>
</dbReference>
<sequence length="173" mass="18917">MALFTMEIAGVSRQLPVISVNDQLQIATLNILGDCELVEACARALVEKVTRPDLIVTAETKGIPLAAELARLYGMSHFIVARKEHKPYMQTSLSQEAEGLTYVLDGQDAKRLKEKHVLVVDDFVGTGRAIQLLEQLVRDAGAKTTAKASIAVQGSSVQYDDITYLVHIPLIRS</sequence>
<dbReference type="CDD" id="cd06223">
    <property type="entry name" value="PRTases_typeI"/>
    <property type="match status" value="1"/>
</dbReference>
<keyword evidence="2" id="KW-0328">Glycosyltransferase</keyword>
<evidence type="ECO:0000313" key="2">
    <source>
        <dbReference type="EMBL" id="MBF4500565.1"/>
    </source>
</evidence>
<dbReference type="EMBL" id="JADKPV010000001">
    <property type="protein sequence ID" value="MBF4500565.1"/>
    <property type="molecule type" value="Genomic_DNA"/>
</dbReference>
<dbReference type="NCBIfam" id="NF005592">
    <property type="entry name" value="PRK07322.1"/>
    <property type="match status" value="1"/>
</dbReference>
<reference evidence="2" key="1">
    <citation type="submission" date="2020-11" db="EMBL/GenBank/DDBJ databases">
        <title>Multidrug resistant novel bacterium Savagea serpentis sp. nov., isolated from the scats of a vine snake (Ahaetulla nasuta).</title>
        <authorList>
            <person name="Venkata Ramana V."/>
            <person name="Vikas Patil S."/>
            <person name="Yogita Lugani V."/>
        </authorList>
    </citation>
    <scope>NUCLEOTIDE SEQUENCE</scope>
    <source>
        <strain evidence="2">SN6</strain>
    </source>
</reference>
<dbReference type="PANTHER" id="PTHR43218:SF1">
    <property type="entry name" value="PHOSPHORIBOSYLTRANSFERASE"/>
    <property type="match status" value="1"/>
</dbReference>
<dbReference type="PANTHER" id="PTHR43218">
    <property type="entry name" value="PHOSPHORIBOSYLTRANSFERASE-RELATED"/>
    <property type="match status" value="1"/>
</dbReference>
<feature type="domain" description="Phosphoribosyltransferase" evidence="1">
    <location>
        <begin position="39"/>
        <end position="148"/>
    </location>
</feature>
<gene>
    <name evidence="2" type="ORF">IRY55_04240</name>
</gene>
<dbReference type="AlphaFoldDB" id="A0A8J7G9T6"/>
<protein>
    <submittedName>
        <fullName evidence="2">Adenine phosphoribosyltransferase</fullName>
        <ecNumber evidence="2">2.4.2.7</ecNumber>
    </submittedName>
</protein>
<keyword evidence="2" id="KW-0808">Transferase</keyword>
<organism evidence="2 3">
    <name type="scientific">Savagea serpentis</name>
    <dbReference type="NCBI Taxonomy" id="2785297"/>
    <lineage>
        <taxon>Bacteria</taxon>
        <taxon>Bacillati</taxon>
        <taxon>Bacillota</taxon>
        <taxon>Bacilli</taxon>
        <taxon>Bacillales</taxon>
        <taxon>Caryophanaceae</taxon>
        <taxon>Savagea</taxon>
    </lineage>
</organism>
<dbReference type="SUPFAM" id="SSF53271">
    <property type="entry name" value="PRTase-like"/>
    <property type="match status" value="1"/>
</dbReference>
<dbReference type="Pfam" id="PF00156">
    <property type="entry name" value="Pribosyltran"/>
    <property type="match status" value="1"/>
</dbReference>
<comment type="caution">
    <text evidence="2">The sequence shown here is derived from an EMBL/GenBank/DDBJ whole genome shotgun (WGS) entry which is preliminary data.</text>
</comment>
<dbReference type="EC" id="2.4.2.7" evidence="2"/>
<evidence type="ECO:0000259" key="1">
    <source>
        <dbReference type="Pfam" id="PF00156"/>
    </source>
</evidence>
<accession>A0A8J7G9T6</accession>
<dbReference type="InterPro" id="IPR000836">
    <property type="entry name" value="PRTase_dom"/>
</dbReference>
<dbReference type="Proteomes" id="UP000622653">
    <property type="component" value="Unassembled WGS sequence"/>
</dbReference>
<name>A0A8J7G9T6_9BACL</name>
<evidence type="ECO:0000313" key="3">
    <source>
        <dbReference type="Proteomes" id="UP000622653"/>
    </source>
</evidence>
<dbReference type="GO" id="GO:0003999">
    <property type="term" value="F:adenine phosphoribosyltransferase activity"/>
    <property type="evidence" value="ECO:0007669"/>
    <property type="project" value="UniProtKB-EC"/>
</dbReference>
<keyword evidence="3" id="KW-1185">Reference proteome</keyword>
<proteinExistence type="predicted"/>
<dbReference type="InterPro" id="IPR029057">
    <property type="entry name" value="PRTase-like"/>
</dbReference>
<dbReference type="RefSeq" id="WP_194561997.1">
    <property type="nucleotide sequence ID" value="NZ_JADKPV010000001.1"/>
</dbReference>